<dbReference type="OrthoDB" id="289038at2759"/>
<protein>
    <submittedName>
        <fullName evidence="2">Uncharacterized protein</fullName>
    </submittedName>
</protein>
<feature type="compositionally biased region" description="Basic and acidic residues" evidence="1">
    <location>
        <begin position="270"/>
        <end position="281"/>
    </location>
</feature>
<organism evidence="2 3">
    <name type="scientific">Steinernema carpocapsae</name>
    <name type="common">Entomopathogenic nematode</name>
    <dbReference type="NCBI Taxonomy" id="34508"/>
    <lineage>
        <taxon>Eukaryota</taxon>
        <taxon>Metazoa</taxon>
        <taxon>Ecdysozoa</taxon>
        <taxon>Nematoda</taxon>
        <taxon>Chromadorea</taxon>
        <taxon>Rhabditida</taxon>
        <taxon>Tylenchina</taxon>
        <taxon>Panagrolaimomorpha</taxon>
        <taxon>Strongyloidoidea</taxon>
        <taxon>Steinernematidae</taxon>
        <taxon>Steinernema</taxon>
    </lineage>
</organism>
<feature type="compositionally biased region" description="Basic and acidic residues" evidence="1">
    <location>
        <begin position="198"/>
        <end position="212"/>
    </location>
</feature>
<proteinExistence type="predicted"/>
<dbReference type="EMBL" id="AZBU02000012">
    <property type="protein sequence ID" value="TKR59710.1"/>
    <property type="molecule type" value="Genomic_DNA"/>
</dbReference>
<reference evidence="2 3" key="2">
    <citation type="journal article" date="2019" name="G3 (Bethesda)">
        <title>Hybrid Assembly of the Genome of the Entomopathogenic Nematode Steinernema carpocapsae Identifies the X-Chromosome.</title>
        <authorList>
            <person name="Serra L."/>
            <person name="Macchietto M."/>
            <person name="Macias-Munoz A."/>
            <person name="McGill C.J."/>
            <person name="Rodriguez I.M."/>
            <person name="Rodriguez B."/>
            <person name="Murad R."/>
            <person name="Mortazavi A."/>
        </authorList>
    </citation>
    <scope>NUCLEOTIDE SEQUENCE [LARGE SCALE GENOMIC DNA]</scope>
    <source>
        <strain evidence="2 3">ALL</strain>
    </source>
</reference>
<feature type="compositionally biased region" description="Acidic residues" evidence="1">
    <location>
        <begin position="250"/>
        <end position="262"/>
    </location>
</feature>
<dbReference type="STRING" id="34508.A0A4U5LUC9"/>
<evidence type="ECO:0000256" key="1">
    <source>
        <dbReference type="SAM" id="MobiDB-lite"/>
    </source>
</evidence>
<gene>
    <name evidence="2" type="ORF">L596_029344</name>
</gene>
<comment type="caution">
    <text evidence="2">The sequence shown here is derived from an EMBL/GenBank/DDBJ whole genome shotgun (WGS) entry which is preliminary data.</text>
</comment>
<keyword evidence="3" id="KW-1185">Reference proteome</keyword>
<name>A0A4U5LUC9_STECR</name>
<evidence type="ECO:0000313" key="3">
    <source>
        <dbReference type="Proteomes" id="UP000298663"/>
    </source>
</evidence>
<accession>A0A4U5LUC9</accession>
<feature type="region of interest" description="Disordered" evidence="1">
    <location>
        <begin position="244"/>
        <end position="316"/>
    </location>
</feature>
<sequence>MEMDLTTHPRELYPIEPLPETHLQFCAHGKLSLKSVIAGDVKLVNRTAAITLLQKFNLGLKMSRKCFAQAESQEDCFEYYSDLESSDPVELCSGLDICIDCVKHFKHEGSFKDRLEKTCQLAQSICKNKFRSHDYQRVPCPPEYIPVPGAVWVAKNQLSSFKKLALKQMEYLKRLSGEENLQLNFTTNAAPYKVAPVKVEEEKTQEEKKPRDATPVTPVLSPKETLKVERGKLKKLSPVIDKAIRKSGEPAEDEFDITDGEASDTSGSDPEEKKRKFKAETEGTPNPFAGLVAFKNGAGQPHCGEEEREQRKCSQR</sequence>
<feature type="region of interest" description="Disordered" evidence="1">
    <location>
        <begin position="196"/>
        <end position="223"/>
    </location>
</feature>
<dbReference type="AlphaFoldDB" id="A0A4U5LUC9"/>
<evidence type="ECO:0000313" key="2">
    <source>
        <dbReference type="EMBL" id="TKR59710.1"/>
    </source>
</evidence>
<reference evidence="2 3" key="1">
    <citation type="journal article" date="2015" name="Genome Biol.">
        <title>Comparative genomics of Steinernema reveals deeply conserved gene regulatory networks.</title>
        <authorList>
            <person name="Dillman A.R."/>
            <person name="Macchietto M."/>
            <person name="Porter C.F."/>
            <person name="Rogers A."/>
            <person name="Williams B."/>
            <person name="Antoshechkin I."/>
            <person name="Lee M.M."/>
            <person name="Goodwin Z."/>
            <person name="Lu X."/>
            <person name="Lewis E.E."/>
            <person name="Goodrich-Blair H."/>
            <person name="Stock S.P."/>
            <person name="Adams B.J."/>
            <person name="Sternberg P.W."/>
            <person name="Mortazavi A."/>
        </authorList>
    </citation>
    <scope>NUCLEOTIDE SEQUENCE [LARGE SCALE GENOMIC DNA]</scope>
    <source>
        <strain evidence="2 3">ALL</strain>
    </source>
</reference>
<feature type="compositionally biased region" description="Basic and acidic residues" evidence="1">
    <location>
        <begin position="303"/>
        <end position="316"/>
    </location>
</feature>
<dbReference type="Proteomes" id="UP000298663">
    <property type="component" value="Unassembled WGS sequence"/>
</dbReference>